<dbReference type="OrthoDB" id="8688418at2"/>
<organism evidence="6 7">
    <name type="scientific">Streptomyces xinghaiensis</name>
    <dbReference type="NCBI Taxonomy" id="1038928"/>
    <lineage>
        <taxon>Bacteria</taxon>
        <taxon>Bacillati</taxon>
        <taxon>Actinomycetota</taxon>
        <taxon>Actinomycetes</taxon>
        <taxon>Kitasatosporales</taxon>
        <taxon>Streptomycetaceae</taxon>
        <taxon>Streptomyces</taxon>
    </lineage>
</organism>
<evidence type="ECO:0000256" key="3">
    <source>
        <dbReference type="ARBA" id="ARBA00023163"/>
    </source>
</evidence>
<dbReference type="GO" id="GO:0003700">
    <property type="term" value="F:DNA-binding transcription factor activity"/>
    <property type="evidence" value="ECO:0007669"/>
    <property type="project" value="TreeGrafter"/>
</dbReference>
<feature type="DNA-binding region" description="H-T-H motif" evidence="4">
    <location>
        <begin position="30"/>
        <end position="49"/>
    </location>
</feature>
<dbReference type="GO" id="GO:0000976">
    <property type="term" value="F:transcription cis-regulatory region binding"/>
    <property type="evidence" value="ECO:0007669"/>
    <property type="project" value="TreeGrafter"/>
</dbReference>
<dbReference type="AlphaFoldDB" id="A0A3R7F031"/>
<evidence type="ECO:0000256" key="1">
    <source>
        <dbReference type="ARBA" id="ARBA00023015"/>
    </source>
</evidence>
<dbReference type="SUPFAM" id="SSF46689">
    <property type="entry name" value="Homeodomain-like"/>
    <property type="match status" value="1"/>
</dbReference>
<dbReference type="InterPro" id="IPR023772">
    <property type="entry name" value="DNA-bd_HTH_TetR-type_CS"/>
</dbReference>
<dbReference type="Pfam" id="PF00440">
    <property type="entry name" value="TetR_N"/>
    <property type="match status" value="1"/>
</dbReference>
<comment type="caution">
    <text evidence="6">The sequence shown here is derived from an EMBL/GenBank/DDBJ whole genome shotgun (WGS) entry which is preliminary data.</text>
</comment>
<keyword evidence="1" id="KW-0805">Transcription regulation</keyword>
<gene>
    <name evidence="6" type="ORF">SFRA_001490</name>
</gene>
<dbReference type="Gene3D" id="1.10.10.60">
    <property type="entry name" value="Homeodomain-like"/>
    <property type="match status" value="1"/>
</dbReference>
<name>A0A3R7F031_9ACTN</name>
<evidence type="ECO:0000259" key="5">
    <source>
        <dbReference type="PROSITE" id="PS50977"/>
    </source>
</evidence>
<dbReference type="FunFam" id="1.10.10.60:FF:000141">
    <property type="entry name" value="TetR family transcriptional regulator"/>
    <property type="match status" value="1"/>
</dbReference>
<evidence type="ECO:0000313" key="6">
    <source>
        <dbReference type="EMBL" id="RKM99467.1"/>
    </source>
</evidence>
<dbReference type="InterPro" id="IPR041347">
    <property type="entry name" value="MftR_C"/>
</dbReference>
<dbReference type="PRINTS" id="PR00455">
    <property type="entry name" value="HTHTETR"/>
</dbReference>
<keyword evidence="2 4" id="KW-0238">DNA-binding</keyword>
<evidence type="ECO:0000256" key="2">
    <source>
        <dbReference type="ARBA" id="ARBA00023125"/>
    </source>
</evidence>
<dbReference type="InterPro" id="IPR001647">
    <property type="entry name" value="HTH_TetR"/>
</dbReference>
<proteinExistence type="predicted"/>
<sequence length="207" mass="22894">MRERKKRRTRDALIRSALELFTTRGYEETTVDDIAEAAGVSQRTFFRYFPGKEAVAFSVHDLVEEHFLDAFGARPDGEPPLTALRRAVSVTWDTFGEAVGETVEPGLHMRMYQVIESTPALLATAMCRSAELEDRLVRDIARRAGTDPVTDLRPRVLVAAFTGVMRMTGRIWGAGPDASAEALRRLTERHLDAIGPALALDGPAPQD</sequence>
<protein>
    <submittedName>
        <fullName evidence="6">TetR family transcriptional regulator</fullName>
    </submittedName>
</protein>
<dbReference type="GO" id="GO:0045892">
    <property type="term" value="P:negative regulation of DNA-templated transcription"/>
    <property type="evidence" value="ECO:0007669"/>
    <property type="project" value="UniProtKB-ARBA"/>
</dbReference>
<evidence type="ECO:0000313" key="7">
    <source>
        <dbReference type="Proteomes" id="UP000028058"/>
    </source>
</evidence>
<keyword evidence="7" id="KW-1185">Reference proteome</keyword>
<dbReference type="PANTHER" id="PTHR30055">
    <property type="entry name" value="HTH-TYPE TRANSCRIPTIONAL REGULATOR RUTR"/>
    <property type="match status" value="1"/>
</dbReference>
<evidence type="ECO:0000256" key="4">
    <source>
        <dbReference type="PROSITE-ProRule" id="PRU00335"/>
    </source>
</evidence>
<dbReference type="Pfam" id="PF17754">
    <property type="entry name" value="TetR_C_14"/>
    <property type="match status" value="1"/>
</dbReference>
<dbReference type="PROSITE" id="PS01081">
    <property type="entry name" value="HTH_TETR_1"/>
    <property type="match status" value="1"/>
</dbReference>
<dbReference type="Gene3D" id="1.10.357.10">
    <property type="entry name" value="Tetracycline Repressor, domain 2"/>
    <property type="match status" value="1"/>
</dbReference>
<dbReference type="Proteomes" id="UP000028058">
    <property type="component" value="Unassembled WGS sequence"/>
</dbReference>
<feature type="domain" description="HTH tetR-type" evidence="5">
    <location>
        <begin position="7"/>
        <end position="67"/>
    </location>
</feature>
<dbReference type="InterPro" id="IPR009057">
    <property type="entry name" value="Homeodomain-like_sf"/>
</dbReference>
<keyword evidence="3" id="KW-0804">Transcription</keyword>
<dbReference type="InterPro" id="IPR050109">
    <property type="entry name" value="HTH-type_TetR-like_transc_reg"/>
</dbReference>
<accession>A0A3R7F031</accession>
<reference evidence="6 7" key="1">
    <citation type="journal article" date="2014" name="Genome Announc.">
        <title>Draft Genome Sequence of Streptomyces fradiae ATCC 19609, a Strain Highly Sensitive to Antibiotics.</title>
        <authorList>
            <person name="Bekker O.B."/>
            <person name="Klimina K.M."/>
            <person name="Vatlin A.A."/>
            <person name="Zakharevich N.V."/>
            <person name="Kasianov A.S."/>
            <person name="Danilenko V.N."/>
        </authorList>
    </citation>
    <scope>NUCLEOTIDE SEQUENCE [LARGE SCALE GENOMIC DNA]</scope>
    <source>
        <strain evidence="6 7">ATCC 19609</strain>
    </source>
</reference>
<dbReference type="PROSITE" id="PS50977">
    <property type="entry name" value="HTH_TETR_2"/>
    <property type="match status" value="1"/>
</dbReference>
<dbReference type="EMBL" id="JNAD02000001">
    <property type="protein sequence ID" value="RKM99467.1"/>
    <property type="molecule type" value="Genomic_DNA"/>
</dbReference>
<dbReference type="PANTHER" id="PTHR30055:SF234">
    <property type="entry name" value="HTH-TYPE TRANSCRIPTIONAL REGULATOR BETI"/>
    <property type="match status" value="1"/>
</dbReference>